<evidence type="ECO:0000313" key="2">
    <source>
        <dbReference type="EMBL" id="QLI05767.1"/>
    </source>
</evidence>
<organism evidence="2 3">
    <name type="scientific">Candidatus Campylobacter infans</name>
    <dbReference type="NCBI Taxonomy" id="2561898"/>
    <lineage>
        <taxon>Bacteria</taxon>
        <taxon>Pseudomonadati</taxon>
        <taxon>Campylobacterota</taxon>
        <taxon>Epsilonproteobacteria</taxon>
        <taxon>Campylobacterales</taxon>
        <taxon>Campylobacteraceae</taxon>
        <taxon>Campylobacter</taxon>
    </lineage>
</organism>
<dbReference type="Proteomes" id="UP000509414">
    <property type="component" value="Chromosome"/>
</dbReference>
<accession>A0A7H9CI19</accession>
<dbReference type="AlphaFoldDB" id="A0A7H9CI19"/>
<feature type="region of interest" description="Disordered" evidence="1">
    <location>
        <begin position="65"/>
        <end position="84"/>
    </location>
</feature>
<dbReference type="KEGG" id="cinf:CINF_1281"/>
<keyword evidence="3" id="KW-1185">Reference proteome</keyword>
<gene>
    <name evidence="2" type="ORF">CINF_1281</name>
</gene>
<protein>
    <submittedName>
        <fullName evidence="2">Uncharacterized protein</fullName>
    </submittedName>
</protein>
<proteinExistence type="predicted"/>
<sequence length="195" mass="21685">MKKNNELISISQACEMLNINKKGFHRYKGNMKSVGGKYYLSDVLELKTIRENSPKMNSTKALMMKDPRPRANPQKQAPAQIAGRAPAQQDLKSEIIKMLKETTSSADVDNLIITRYVAELKRNARLSAECEQAPTTTLTGAGAEMLNPVFSALDQSEKRLLALEKVLGIGVNNRVKLKINDEKLDDEMSSFLSSL</sequence>
<dbReference type="RefSeq" id="WP_179974944.1">
    <property type="nucleotide sequence ID" value="NZ_CP049075.1"/>
</dbReference>
<evidence type="ECO:0000256" key="1">
    <source>
        <dbReference type="SAM" id="MobiDB-lite"/>
    </source>
</evidence>
<reference evidence="2 3" key="1">
    <citation type="submission" date="2020-02" db="EMBL/GenBank/DDBJ databases">
        <title>Complete genome sequence of the novel Campylobacter species Candidatus Campylobacter infans.</title>
        <authorList>
            <person name="Duim B."/>
            <person name="Zomer A."/>
            <person name="van der Graaf L."/>
            <person name="Wagenaar J."/>
        </authorList>
    </citation>
    <scope>NUCLEOTIDE SEQUENCE [LARGE SCALE GENOMIC DNA]</scope>
    <source>
        <strain evidence="2 3">19S00001</strain>
    </source>
</reference>
<dbReference type="EMBL" id="CP049075">
    <property type="protein sequence ID" value="QLI05767.1"/>
    <property type="molecule type" value="Genomic_DNA"/>
</dbReference>
<name>A0A7H9CI19_9BACT</name>
<evidence type="ECO:0000313" key="3">
    <source>
        <dbReference type="Proteomes" id="UP000509414"/>
    </source>
</evidence>